<dbReference type="Pfam" id="PF14213">
    <property type="entry name" value="DUF4325"/>
    <property type="match status" value="1"/>
</dbReference>
<dbReference type="AlphaFoldDB" id="A0A8J3G703"/>
<feature type="domain" description="DUF4325" evidence="1">
    <location>
        <begin position="18"/>
        <end position="78"/>
    </location>
</feature>
<dbReference type="RefSeq" id="WP_189584899.1">
    <property type="nucleotide sequence ID" value="NZ_BMYF01000022.1"/>
</dbReference>
<dbReference type="EMBL" id="BMYF01000022">
    <property type="protein sequence ID" value="GHB48408.1"/>
    <property type="molecule type" value="Genomic_DNA"/>
</dbReference>
<organism evidence="2 3">
    <name type="scientific">Mongoliitalea lutea</name>
    <dbReference type="NCBI Taxonomy" id="849756"/>
    <lineage>
        <taxon>Bacteria</taxon>
        <taxon>Pseudomonadati</taxon>
        <taxon>Bacteroidota</taxon>
        <taxon>Cytophagia</taxon>
        <taxon>Cytophagales</taxon>
        <taxon>Cyclobacteriaceae</taxon>
        <taxon>Mongoliitalea</taxon>
    </lineage>
</organism>
<proteinExistence type="predicted"/>
<protein>
    <recommendedName>
        <fullName evidence="1">DUF4325 domain-containing protein</fullName>
    </recommendedName>
</protein>
<name>A0A8J3G703_9BACT</name>
<evidence type="ECO:0000259" key="1">
    <source>
        <dbReference type="Pfam" id="PF14213"/>
    </source>
</evidence>
<comment type="caution">
    <text evidence="2">The sequence shown here is derived from an EMBL/GenBank/DDBJ whole genome shotgun (WGS) entry which is preliminary data.</text>
</comment>
<dbReference type="Proteomes" id="UP000642809">
    <property type="component" value="Unassembled WGS sequence"/>
</dbReference>
<dbReference type="InterPro" id="IPR025474">
    <property type="entry name" value="DUF4325"/>
</dbReference>
<reference evidence="2" key="1">
    <citation type="journal article" date="2014" name="Int. J. Syst. Evol. Microbiol.">
        <title>Complete genome sequence of Corynebacterium casei LMG S-19264T (=DSM 44701T), isolated from a smear-ripened cheese.</title>
        <authorList>
            <consortium name="US DOE Joint Genome Institute (JGI-PGF)"/>
            <person name="Walter F."/>
            <person name="Albersmeier A."/>
            <person name="Kalinowski J."/>
            <person name="Ruckert C."/>
        </authorList>
    </citation>
    <scope>NUCLEOTIDE SEQUENCE</scope>
    <source>
        <strain evidence="2">KCTC 23224</strain>
    </source>
</reference>
<evidence type="ECO:0000313" key="2">
    <source>
        <dbReference type="EMBL" id="GHB48408.1"/>
    </source>
</evidence>
<gene>
    <name evidence="2" type="ORF">GCM10008106_31520</name>
</gene>
<evidence type="ECO:0000313" key="3">
    <source>
        <dbReference type="Proteomes" id="UP000642809"/>
    </source>
</evidence>
<reference evidence="2" key="2">
    <citation type="submission" date="2020-09" db="EMBL/GenBank/DDBJ databases">
        <authorList>
            <person name="Sun Q."/>
            <person name="Kim S."/>
        </authorList>
    </citation>
    <scope>NUCLEOTIDE SEQUENCE</scope>
    <source>
        <strain evidence="2">KCTC 23224</strain>
    </source>
</reference>
<accession>A0A8J3G703</accession>
<keyword evidence="3" id="KW-1185">Reference proteome</keyword>
<sequence>MGIRVTHIVKKTYKNKAGNEIYLRLKEELKNSESLKIYFKDGSVPSSSFLNSSFGALIEEIGLPEFLCLVNPIELTPTQAYMLKHYIQWFKPDYTKH</sequence>